<proteinExistence type="predicted"/>
<evidence type="ECO:0000313" key="3">
    <source>
        <dbReference type="Proteomes" id="UP000695264"/>
    </source>
</evidence>
<dbReference type="Pfam" id="PF19054">
    <property type="entry name" value="DUF5753"/>
    <property type="match status" value="1"/>
</dbReference>
<protein>
    <recommendedName>
        <fullName evidence="1">DUF5753 domain-containing protein</fullName>
    </recommendedName>
</protein>
<dbReference type="InterPro" id="IPR043917">
    <property type="entry name" value="DUF5753"/>
</dbReference>
<feature type="domain" description="DUF5753" evidence="1">
    <location>
        <begin position="1"/>
        <end position="110"/>
    </location>
</feature>
<organism evidence="2 3">
    <name type="scientific">Streptomyces zingiberis</name>
    <dbReference type="NCBI Taxonomy" id="2053010"/>
    <lineage>
        <taxon>Bacteria</taxon>
        <taxon>Bacillati</taxon>
        <taxon>Actinomycetota</taxon>
        <taxon>Actinomycetes</taxon>
        <taxon>Kitasatosporales</taxon>
        <taxon>Streptomycetaceae</taxon>
        <taxon>Streptomyces</taxon>
    </lineage>
</organism>
<evidence type="ECO:0000313" key="2">
    <source>
        <dbReference type="EMBL" id="NJQ02478.1"/>
    </source>
</evidence>
<dbReference type="Proteomes" id="UP000695264">
    <property type="component" value="Unassembled WGS sequence"/>
</dbReference>
<accession>A0ABX1C1L9</accession>
<comment type="caution">
    <text evidence="2">The sequence shown here is derived from an EMBL/GenBank/DDBJ whole genome shotgun (WGS) entry which is preliminary data.</text>
</comment>
<name>A0ABX1C1L9_9ACTN</name>
<sequence>MTAILHEAALRMGFGGPETTKAQLLHLVAMSERPELTIVVMSFGGGAFPGSGQPIVYASGDVPQLDTVQLDTDHGVEFLDAEAQLSRYRSVLDRMESCVLPPLESRNFIHGLASDL</sequence>
<gene>
    <name evidence="2" type="ORF">HCK00_18495</name>
</gene>
<evidence type="ECO:0000259" key="1">
    <source>
        <dbReference type="Pfam" id="PF19054"/>
    </source>
</evidence>
<reference evidence="2 3" key="1">
    <citation type="submission" date="2020-03" db="EMBL/GenBank/DDBJ databases">
        <title>WGS of actinomycetes isolated from Thailand.</title>
        <authorList>
            <person name="Thawai C."/>
        </authorList>
    </citation>
    <scope>NUCLEOTIDE SEQUENCE [LARGE SCALE GENOMIC DNA]</scope>
    <source>
        <strain evidence="2 3">PLAI 1-29</strain>
    </source>
</reference>
<keyword evidence="3" id="KW-1185">Reference proteome</keyword>
<dbReference type="EMBL" id="JAATEN010000015">
    <property type="protein sequence ID" value="NJQ02478.1"/>
    <property type="molecule type" value="Genomic_DNA"/>
</dbReference>